<evidence type="ECO:0008006" key="3">
    <source>
        <dbReference type="Google" id="ProtNLM"/>
    </source>
</evidence>
<reference evidence="1" key="1">
    <citation type="submission" date="2025-08" db="UniProtKB">
        <authorList>
            <consortium name="Ensembl"/>
        </authorList>
    </citation>
    <scope>IDENTIFICATION</scope>
</reference>
<dbReference type="Ensembl" id="ENSNMLT00000003581.1">
    <property type="protein sequence ID" value="ENSNMLP00000003115.1"/>
    <property type="gene ID" value="ENSNMLG00000002281.1"/>
</dbReference>
<dbReference type="InterPro" id="IPR009050">
    <property type="entry name" value="Globin-like_sf"/>
</dbReference>
<dbReference type="Proteomes" id="UP000694523">
    <property type="component" value="Unplaced"/>
</dbReference>
<accession>A0A8C6S9Q6</accession>
<protein>
    <recommendedName>
        <fullName evidence="3">Globin family profile domain-containing protein</fullName>
    </recommendedName>
</protein>
<dbReference type="Gene3D" id="6.10.140.2100">
    <property type="match status" value="1"/>
</dbReference>
<proteinExistence type="predicted"/>
<keyword evidence="2" id="KW-1185">Reference proteome</keyword>
<sequence length="167" mass="18858">MADFDAILNCVTSGGLQWHGQSGADRAVGPPHYATFKLFTRTYFMDGLFTEHPETQKLFPKFVNTQARIYRDLSSNVVISSHEATVLKKLKSLATTHANQHKGLLYFHCTISKTAHLIGHLINAECTLINYLSQTFVDELTFVINKITVIYRKYPSISFTVNPLQYG</sequence>
<reference evidence="1" key="2">
    <citation type="submission" date="2025-09" db="UniProtKB">
        <authorList>
            <consortium name="Ensembl"/>
        </authorList>
    </citation>
    <scope>IDENTIFICATION</scope>
</reference>
<dbReference type="SUPFAM" id="SSF46458">
    <property type="entry name" value="Globin-like"/>
    <property type="match status" value="1"/>
</dbReference>
<evidence type="ECO:0000313" key="2">
    <source>
        <dbReference type="Proteomes" id="UP000694523"/>
    </source>
</evidence>
<organism evidence="1 2">
    <name type="scientific">Neogobius melanostomus</name>
    <name type="common">round goby</name>
    <dbReference type="NCBI Taxonomy" id="47308"/>
    <lineage>
        <taxon>Eukaryota</taxon>
        <taxon>Metazoa</taxon>
        <taxon>Chordata</taxon>
        <taxon>Craniata</taxon>
        <taxon>Vertebrata</taxon>
        <taxon>Euteleostomi</taxon>
        <taxon>Actinopterygii</taxon>
        <taxon>Neopterygii</taxon>
        <taxon>Teleostei</taxon>
        <taxon>Neoteleostei</taxon>
        <taxon>Acanthomorphata</taxon>
        <taxon>Gobiaria</taxon>
        <taxon>Gobiiformes</taxon>
        <taxon>Gobioidei</taxon>
        <taxon>Gobiidae</taxon>
        <taxon>Benthophilinae</taxon>
        <taxon>Neogobiini</taxon>
        <taxon>Neogobius</taxon>
    </lineage>
</organism>
<name>A0A8C6S9Q6_9GOBI</name>
<dbReference type="AlphaFoldDB" id="A0A8C6S9Q6"/>
<evidence type="ECO:0000313" key="1">
    <source>
        <dbReference type="Ensembl" id="ENSNMLP00000003115.1"/>
    </source>
</evidence>